<dbReference type="EMBL" id="WOBO01000004">
    <property type="protein sequence ID" value="MUK44139.1"/>
    <property type="molecule type" value="Genomic_DNA"/>
</dbReference>
<name>A0A1B9PBB5_ALIFS</name>
<dbReference type="Proteomes" id="UP000448038">
    <property type="component" value="Unassembled WGS sequence"/>
</dbReference>
<proteinExistence type="predicted"/>
<reference evidence="3 4" key="1">
    <citation type="submission" date="2019-11" db="EMBL/GenBank/DDBJ databases">
        <title>Using colonization assays and comparative genomics to discover symbiosis behaviors and factors in Vibrio fischeri.</title>
        <authorList>
            <person name="Bongrand C."/>
            <person name="Moriano-Gutierrez S."/>
            <person name="Arevalo P."/>
            <person name="Mcfall-Ngai M."/>
            <person name="Visick K."/>
            <person name="Polz M.F."/>
            <person name="Ruby E.G."/>
        </authorList>
    </citation>
    <scope>NUCLEOTIDE SEQUENCE [LARGE SCALE GENOMIC DNA]</scope>
    <source>
        <strain evidence="3">emors.3.2</strain>
        <strain evidence="1">Emors.3.2</strain>
        <strain evidence="2">Emors.4.1</strain>
        <strain evidence="4">emors.4.1</strain>
    </source>
</reference>
<evidence type="ECO:0000313" key="2">
    <source>
        <dbReference type="EMBL" id="MUK50174.1"/>
    </source>
</evidence>
<sequence length="34" mass="3997">MKFYQEWQDNFLTGSHKNEKAAEKAAFKLGLSFM</sequence>
<comment type="caution">
    <text evidence="2">The sequence shown here is derived from an EMBL/GenBank/DDBJ whole genome shotgun (WGS) entry which is preliminary data.</text>
</comment>
<evidence type="ECO:0000313" key="1">
    <source>
        <dbReference type="EMBL" id="MUK44139.1"/>
    </source>
</evidence>
<accession>A0A1B9PBB5</accession>
<gene>
    <name evidence="1" type="ORF">GNP77_01985</name>
    <name evidence="2" type="ORF">GNP88_13465</name>
</gene>
<protein>
    <submittedName>
        <fullName evidence="2">Uncharacterized protein</fullName>
    </submittedName>
</protein>
<dbReference type="EMBL" id="WOBN01000021">
    <property type="protein sequence ID" value="MUK50174.1"/>
    <property type="molecule type" value="Genomic_DNA"/>
</dbReference>
<evidence type="ECO:0000313" key="3">
    <source>
        <dbReference type="Proteomes" id="UP000435323"/>
    </source>
</evidence>
<dbReference type="AlphaFoldDB" id="A0A1B9PBB5"/>
<organism evidence="2 4">
    <name type="scientific">Aliivibrio fischeri</name>
    <name type="common">Vibrio fischeri</name>
    <dbReference type="NCBI Taxonomy" id="668"/>
    <lineage>
        <taxon>Bacteria</taxon>
        <taxon>Pseudomonadati</taxon>
        <taxon>Pseudomonadota</taxon>
        <taxon>Gammaproteobacteria</taxon>
        <taxon>Vibrionales</taxon>
        <taxon>Vibrionaceae</taxon>
        <taxon>Aliivibrio</taxon>
    </lineage>
</organism>
<dbReference type="Proteomes" id="UP000435323">
    <property type="component" value="Unassembled WGS sequence"/>
</dbReference>
<evidence type="ECO:0000313" key="4">
    <source>
        <dbReference type="Proteomes" id="UP000448038"/>
    </source>
</evidence>